<evidence type="ECO:0000256" key="7">
    <source>
        <dbReference type="ARBA" id="ARBA00022605"/>
    </source>
</evidence>
<evidence type="ECO:0000256" key="3">
    <source>
        <dbReference type="ARBA" id="ARBA00009562"/>
    </source>
</evidence>
<comment type="function">
    <text evidence="13 15">Part of a heterotetrameric complex that catalyzes the two-step biosynthesis of anthranilate, an intermediate in the biosynthesis of L-tryptophan. In the first step, the glutamine-binding beta subunit (TrpG) of anthranilate synthase (AS) provides the glutamine amidotransferase activity which generates ammonia as a substrate that, along with chorismate, is used in the second step, catalyzed by the large alpha subunit of AS (TrpE) to produce anthranilate. In the absence of TrpG, TrpE can synthesize anthranilate directly from chorismate and high concentrations of ammonia.</text>
</comment>
<dbReference type="Pfam" id="PF04715">
    <property type="entry name" value="Anth_synt_I_N"/>
    <property type="match status" value="1"/>
</dbReference>
<evidence type="ECO:0000256" key="11">
    <source>
        <dbReference type="ARBA" id="ARBA00023141"/>
    </source>
</evidence>
<keyword evidence="12 15" id="KW-0456">Lyase</keyword>
<evidence type="ECO:0000259" key="16">
    <source>
        <dbReference type="Pfam" id="PF00425"/>
    </source>
</evidence>
<comment type="pathway">
    <text evidence="2 15">Amino-acid biosynthesis; L-tryptophan biosynthesis; L-tryptophan from chorismate: step 1/5.</text>
</comment>
<dbReference type="EMBL" id="CP033464">
    <property type="protein sequence ID" value="QDX93821.1"/>
    <property type="molecule type" value="Genomic_DNA"/>
</dbReference>
<dbReference type="PANTHER" id="PTHR11236:SF48">
    <property type="entry name" value="ISOCHORISMATE SYNTHASE MENF"/>
    <property type="match status" value="1"/>
</dbReference>
<dbReference type="OrthoDB" id="9803598at2"/>
<evidence type="ECO:0000256" key="5">
    <source>
        <dbReference type="ARBA" id="ARBA00012266"/>
    </source>
</evidence>
<reference evidence="18 19" key="1">
    <citation type="submission" date="2018-11" db="EMBL/GenBank/DDBJ databases">
        <title>Phylogenetic determinants of toxin gene distribution in genomes of Brevibacillus laterosporus.</title>
        <authorList>
            <person name="Glare T.R."/>
            <person name="Durrant A."/>
            <person name="Berry C."/>
            <person name="Palma L."/>
            <person name="Ormskirk M."/>
            <person name="Cox M.O."/>
        </authorList>
    </citation>
    <scope>NUCLEOTIDE SEQUENCE [LARGE SCALE GENOMIC DNA]</scope>
    <source>
        <strain evidence="18 19">1821L</strain>
    </source>
</reference>
<dbReference type="PRINTS" id="PR00095">
    <property type="entry name" value="ANTSNTHASEI"/>
</dbReference>
<dbReference type="GO" id="GO:0004049">
    <property type="term" value="F:anthranilate synthase activity"/>
    <property type="evidence" value="ECO:0007669"/>
    <property type="project" value="UniProtKB-EC"/>
</dbReference>
<dbReference type="InterPro" id="IPR005801">
    <property type="entry name" value="ADC_synthase"/>
</dbReference>
<dbReference type="InterPro" id="IPR019999">
    <property type="entry name" value="Anth_synth_I-like"/>
</dbReference>
<sequence>MLEPTFQEVQHYASTHNFIPIRLTLLADQETPISLYQKCMKEASFLLESVEGGGHWSRYSFIGLRPFLRVEASDQQVTLHKESGEREQFNRNPMEVLRELCQQYKAPSIGEFPPLTGGAIGYLGYNTLRYVETQLPKHRNQPLDIPDLHVVFVDEMLVYDHVKQEIQCMVHIRVSEEDTEESLQIKYAKARSRLVALRDHILHTAVSKDTRLRQQGNEINQTGKLDSYCQPDQLGEEAKNLATNSLQSNMTLSEYETMIAKAKEYIASGDIFQVVLSQRMTMKTDVDPFDVYRMLRTTNPSPYLYYLPFESATLVGASPEVLVKVQNNKIEVRPIAGTRKRGATLEEDVALEQELLADPKELAEHHMLVDLARNDAGRVSKYGTVKVDNALHVDRYSHVMHIVSDVSGEMREDLDCFDALLAAFPAGTVSGAPKLRAMEIIAELEQDARHTYAGSICYFSFTGNLDSCITIRTLLFTENHVHIQAGGGIVADSVAELEYQEAMNKAAAMVKALEKAEKLFQPKGVALC</sequence>
<protein>
    <recommendedName>
        <fullName evidence="6 15">Anthranilate synthase component 1</fullName>
        <ecNumber evidence="5 15">4.1.3.27</ecNumber>
    </recommendedName>
</protein>
<dbReference type="AlphaFoldDB" id="A0A518V9Z4"/>
<evidence type="ECO:0000313" key="19">
    <source>
        <dbReference type="Proteomes" id="UP000319432"/>
    </source>
</evidence>
<dbReference type="Proteomes" id="UP000319432">
    <property type="component" value="Chromosome"/>
</dbReference>
<dbReference type="GO" id="GO:0000162">
    <property type="term" value="P:L-tryptophan biosynthetic process"/>
    <property type="evidence" value="ECO:0007669"/>
    <property type="project" value="UniProtKB-UniPathway"/>
</dbReference>
<dbReference type="NCBIfam" id="TIGR00564">
    <property type="entry name" value="trpE_most"/>
    <property type="match status" value="1"/>
</dbReference>
<evidence type="ECO:0000256" key="12">
    <source>
        <dbReference type="ARBA" id="ARBA00023239"/>
    </source>
</evidence>
<evidence type="ECO:0000256" key="6">
    <source>
        <dbReference type="ARBA" id="ARBA00020653"/>
    </source>
</evidence>
<organism evidence="18 19">
    <name type="scientific">Brevibacillus laterosporus</name>
    <name type="common">Bacillus laterosporus</name>
    <dbReference type="NCBI Taxonomy" id="1465"/>
    <lineage>
        <taxon>Bacteria</taxon>
        <taxon>Bacillati</taxon>
        <taxon>Bacillota</taxon>
        <taxon>Bacilli</taxon>
        <taxon>Bacillales</taxon>
        <taxon>Paenibacillaceae</taxon>
        <taxon>Brevibacillus</taxon>
    </lineage>
</organism>
<evidence type="ECO:0000256" key="9">
    <source>
        <dbReference type="ARBA" id="ARBA00022822"/>
    </source>
</evidence>
<dbReference type="PANTHER" id="PTHR11236">
    <property type="entry name" value="AMINOBENZOATE/ANTHRANILATE SYNTHASE"/>
    <property type="match status" value="1"/>
</dbReference>
<evidence type="ECO:0000256" key="4">
    <source>
        <dbReference type="ARBA" id="ARBA00011575"/>
    </source>
</evidence>
<dbReference type="SUPFAM" id="SSF56322">
    <property type="entry name" value="ADC synthase"/>
    <property type="match status" value="1"/>
</dbReference>
<dbReference type="InterPro" id="IPR005256">
    <property type="entry name" value="Anth_synth_I_PabB"/>
</dbReference>
<gene>
    <name evidence="15 18" type="primary">trpE</name>
    <name evidence="18" type="ORF">EEL30_16900</name>
</gene>
<comment type="catalytic activity">
    <reaction evidence="14 15">
        <text>chorismate + L-glutamine = anthranilate + pyruvate + L-glutamate + H(+)</text>
        <dbReference type="Rhea" id="RHEA:21732"/>
        <dbReference type="ChEBI" id="CHEBI:15361"/>
        <dbReference type="ChEBI" id="CHEBI:15378"/>
        <dbReference type="ChEBI" id="CHEBI:16567"/>
        <dbReference type="ChEBI" id="CHEBI:29748"/>
        <dbReference type="ChEBI" id="CHEBI:29985"/>
        <dbReference type="ChEBI" id="CHEBI:58359"/>
        <dbReference type="EC" id="4.1.3.27"/>
    </reaction>
</comment>
<comment type="similarity">
    <text evidence="3 15">Belongs to the anthranilate synthase component I family.</text>
</comment>
<keyword evidence="9 15" id="KW-0822">Tryptophan biosynthesis</keyword>
<dbReference type="Gene3D" id="3.60.120.10">
    <property type="entry name" value="Anthranilate synthase"/>
    <property type="match status" value="1"/>
</dbReference>
<keyword evidence="7 15" id="KW-0028">Amino-acid biosynthesis</keyword>
<evidence type="ECO:0000256" key="8">
    <source>
        <dbReference type="ARBA" id="ARBA00022723"/>
    </source>
</evidence>
<name>A0A518V9Z4_BRELA</name>
<comment type="cofactor">
    <cofactor evidence="1 15">
        <name>Mg(2+)</name>
        <dbReference type="ChEBI" id="CHEBI:18420"/>
    </cofactor>
</comment>
<dbReference type="GO" id="GO:0046872">
    <property type="term" value="F:metal ion binding"/>
    <property type="evidence" value="ECO:0007669"/>
    <property type="project" value="UniProtKB-KW"/>
</dbReference>
<proteinExistence type="inferred from homology"/>
<evidence type="ECO:0000256" key="2">
    <source>
        <dbReference type="ARBA" id="ARBA00004873"/>
    </source>
</evidence>
<dbReference type="UniPathway" id="UPA00035">
    <property type="reaction ID" value="UER00040"/>
</dbReference>
<evidence type="ECO:0000259" key="17">
    <source>
        <dbReference type="Pfam" id="PF04715"/>
    </source>
</evidence>
<keyword evidence="19" id="KW-1185">Reference proteome</keyword>
<evidence type="ECO:0000256" key="14">
    <source>
        <dbReference type="ARBA" id="ARBA00047683"/>
    </source>
</evidence>
<accession>A0A518V9Z4</accession>
<evidence type="ECO:0000256" key="10">
    <source>
        <dbReference type="ARBA" id="ARBA00022842"/>
    </source>
</evidence>
<evidence type="ECO:0000313" key="18">
    <source>
        <dbReference type="EMBL" id="QDX93821.1"/>
    </source>
</evidence>
<evidence type="ECO:0000256" key="15">
    <source>
        <dbReference type="RuleBase" id="RU364045"/>
    </source>
</evidence>
<comment type="subunit">
    <text evidence="4 15">Heterotetramer consisting of two non-identical subunits: a beta subunit (TrpG) and a large alpha subunit (TrpE).</text>
</comment>
<dbReference type="EC" id="4.1.3.27" evidence="5 15"/>
<feature type="domain" description="Anthranilate synthase component I N-terminal" evidence="17">
    <location>
        <begin position="28"/>
        <end position="166"/>
    </location>
</feature>
<keyword evidence="10 15" id="KW-0460">Magnesium</keyword>
<feature type="domain" description="Chorismate-utilising enzyme C-terminal" evidence="16">
    <location>
        <begin position="253"/>
        <end position="505"/>
    </location>
</feature>
<keyword evidence="8 15" id="KW-0479">Metal-binding</keyword>
<evidence type="ECO:0000256" key="1">
    <source>
        <dbReference type="ARBA" id="ARBA00001946"/>
    </source>
</evidence>
<dbReference type="InterPro" id="IPR015890">
    <property type="entry name" value="Chorismate_C"/>
</dbReference>
<keyword evidence="11 15" id="KW-0057">Aromatic amino acid biosynthesis</keyword>
<dbReference type="Pfam" id="PF00425">
    <property type="entry name" value="Chorismate_bind"/>
    <property type="match status" value="1"/>
</dbReference>
<dbReference type="InterPro" id="IPR006805">
    <property type="entry name" value="Anth_synth_I_N"/>
</dbReference>
<evidence type="ECO:0000256" key="13">
    <source>
        <dbReference type="ARBA" id="ARBA00025634"/>
    </source>
</evidence>